<evidence type="ECO:0000313" key="2">
    <source>
        <dbReference type="Proteomes" id="UP001360953"/>
    </source>
</evidence>
<comment type="caution">
    <text evidence="1">The sequence shown here is derived from an EMBL/GenBank/DDBJ whole genome shotgun (WGS) entry which is preliminary data.</text>
</comment>
<sequence>MCPVSSRFEWPGREQGTLLLPLPFLFHALSSCRPLSSRLAHHPPPDHHYGFQLPPRIRAGAQRRTAAQWRSSSAKMLFREAAALAALATRARQRQRLEGLPHGRSSELLQVRTDRRVDAHACVRASEISSWHAMAWRCLGPGRRGMCVGWSSCAVSVERMAV</sequence>
<name>A0ABR1LP19_9PEZI</name>
<gene>
    <name evidence="1" type="ORF">J3D65DRAFT_623809</name>
</gene>
<reference evidence="1 2" key="1">
    <citation type="submission" date="2024-04" db="EMBL/GenBank/DDBJ databases">
        <title>Phyllosticta paracitricarpa is synonymous to the EU quarantine fungus P. citricarpa based on phylogenomic analyses.</title>
        <authorList>
            <consortium name="Lawrence Berkeley National Laboratory"/>
            <person name="Van ingen-buijs V.A."/>
            <person name="Van westerhoven A.C."/>
            <person name="Haridas S."/>
            <person name="Skiadas P."/>
            <person name="Martin F."/>
            <person name="Groenewald J.Z."/>
            <person name="Crous P.W."/>
            <person name="Seidl M.F."/>
        </authorList>
    </citation>
    <scope>NUCLEOTIDE SEQUENCE [LARGE SCALE GENOMIC DNA]</scope>
    <source>
        <strain evidence="1 2">CPC 17464</strain>
    </source>
</reference>
<evidence type="ECO:0000313" key="1">
    <source>
        <dbReference type="EMBL" id="KAK7536924.1"/>
    </source>
</evidence>
<dbReference type="GeneID" id="92033091"/>
<dbReference type="Proteomes" id="UP001360953">
    <property type="component" value="Unassembled WGS sequence"/>
</dbReference>
<dbReference type="PROSITE" id="PS51257">
    <property type="entry name" value="PROKAR_LIPOPROTEIN"/>
    <property type="match status" value="1"/>
</dbReference>
<organism evidence="1 2">
    <name type="scientific">Phyllosticta citribraziliensis</name>
    <dbReference type="NCBI Taxonomy" id="989973"/>
    <lineage>
        <taxon>Eukaryota</taxon>
        <taxon>Fungi</taxon>
        <taxon>Dikarya</taxon>
        <taxon>Ascomycota</taxon>
        <taxon>Pezizomycotina</taxon>
        <taxon>Dothideomycetes</taxon>
        <taxon>Dothideomycetes incertae sedis</taxon>
        <taxon>Botryosphaeriales</taxon>
        <taxon>Phyllostictaceae</taxon>
        <taxon>Phyllosticta</taxon>
    </lineage>
</organism>
<protein>
    <submittedName>
        <fullName evidence="1">Uncharacterized protein</fullName>
    </submittedName>
</protein>
<dbReference type="RefSeq" id="XP_066655075.1">
    <property type="nucleotide sequence ID" value="XM_066800185.1"/>
</dbReference>
<proteinExistence type="predicted"/>
<accession>A0ABR1LP19</accession>
<dbReference type="EMBL" id="JBBPEH010000006">
    <property type="protein sequence ID" value="KAK7536924.1"/>
    <property type="molecule type" value="Genomic_DNA"/>
</dbReference>
<keyword evidence="2" id="KW-1185">Reference proteome</keyword>